<reference evidence="8" key="1">
    <citation type="submission" date="2025-08" db="UniProtKB">
        <authorList>
            <consortium name="RefSeq"/>
        </authorList>
    </citation>
    <scope>IDENTIFICATION</scope>
    <source>
        <tissue evidence="8">Whole organism</tissue>
    </source>
</reference>
<dbReference type="InterPro" id="IPR004114">
    <property type="entry name" value="THUMP_dom"/>
</dbReference>
<dbReference type="GO" id="GO:0005737">
    <property type="term" value="C:cytoplasm"/>
    <property type="evidence" value="ECO:0007669"/>
    <property type="project" value="UniProtKB-SubCell"/>
</dbReference>
<evidence type="ECO:0000256" key="2">
    <source>
        <dbReference type="ARBA" id="ARBA00022603"/>
    </source>
</evidence>
<keyword evidence="2" id="KW-0808">Transferase</keyword>
<dbReference type="KEGG" id="foc:113207882"/>
<accession>A0A6J1SHE3</accession>
<keyword evidence="2" id="KW-0489">Methyltransferase</keyword>
<keyword evidence="3" id="KW-0819">tRNA processing</keyword>
<dbReference type="RefSeq" id="XP_026280407.1">
    <property type="nucleotide sequence ID" value="XM_026424622.2"/>
</dbReference>
<keyword evidence="4" id="KW-0694">RNA-binding</keyword>
<feature type="domain" description="THUMP" evidence="6">
    <location>
        <begin position="360"/>
        <end position="456"/>
    </location>
</feature>
<dbReference type="InterPro" id="IPR029063">
    <property type="entry name" value="SAM-dependent_MTases_sf"/>
</dbReference>
<comment type="subcellular location">
    <subcellularLocation>
        <location evidence="1">Cytoplasm</location>
    </subcellularLocation>
</comment>
<dbReference type="InterPro" id="IPR000241">
    <property type="entry name" value="RlmKL-like_Mtase"/>
</dbReference>
<dbReference type="PROSITE" id="PS51165">
    <property type="entry name" value="THUMP"/>
    <property type="match status" value="1"/>
</dbReference>
<dbReference type="GO" id="GO:0003723">
    <property type="term" value="F:RNA binding"/>
    <property type="evidence" value="ECO:0007669"/>
    <property type="project" value="UniProtKB-UniRule"/>
</dbReference>
<feature type="compositionally biased region" description="Basic and acidic residues" evidence="5">
    <location>
        <begin position="295"/>
        <end position="313"/>
    </location>
</feature>
<dbReference type="GO" id="GO:0043527">
    <property type="term" value="C:tRNA methyltransferase complex"/>
    <property type="evidence" value="ECO:0007669"/>
    <property type="project" value="UniProtKB-ARBA"/>
</dbReference>
<evidence type="ECO:0000256" key="1">
    <source>
        <dbReference type="ARBA" id="ARBA00004496"/>
    </source>
</evidence>
<feature type="compositionally biased region" description="Basic and acidic residues" evidence="5">
    <location>
        <begin position="270"/>
        <end position="286"/>
    </location>
</feature>
<evidence type="ECO:0000256" key="5">
    <source>
        <dbReference type="SAM" id="MobiDB-lite"/>
    </source>
</evidence>
<sequence>MLKTLSFVANAFSKREHAHCHSLWLSVSVSVFAVRRTQPNLNICCSTRLPYSNKFGATYLKMEGEPKEDMEKGEVSDEIDRPEKSNPRAIGELISRRLESEITIEATVDTGFEFMAIEECKAKFGKEIDVIKERGRIMFNIDKSKYSEVLLMRSVDNLYLVLSYDSSVGFQGSNTAEDIAIAAKQAHTPEWDRWLNVWKDLVEFKGILRPSTEEYAAANERATKDKEEEKIRQAERQKKYKERQQRNAEKQAKRKAKADLIRAQYNARRAAADNDQKEPESSKGDSDEASSGMKCELEKTDGKIEETSPKEDVLESVSGIEETVQDLQIQSENVKLDKIGVENVELDHSQDVAAPNPCPEEAEVNVDSDDEIQSLPDYDREVEREIDQTVPPEKRVLRFRATCFRVGKHTFGSMEAAREFGGALQDKFNWVVDLVNFNAEVILFVVKDTAQVSIALTKKSLHRRNISFFGPTTLRSTVCHNLLRLADVKQGDIVLDPLAGGGSVPIEGAMSFPGTFHIGGDNHSKAMSRLYSNLRVLHEEIGKELPLGAVRWDARRLPLNEASVDVIVSDLPFGVRLGSKSGNRNLYRRVLLEMARVTRPGTGRAILLTQDRRSFALALVGTMGLWWQSKVMSANIGGLDAAVFTLRRTAKVRPDEADLAAAAELAKDQDKWREGGYSRGGYGRGQSHGHQGRGGRGQGQGRGRGWGGRGRGYPRGGNKQSGSGGNWRDHGSKGSPKPEAN</sequence>
<feature type="compositionally biased region" description="Basic and acidic residues" evidence="5">
    <location>
        <begin position="221"/>
        <end position="251"/>
    </location>
</feature>
<evidence type="ECO:0000259" key="6">
    <source>
        <dbReference type="PROSITE" id="PS51165"/>
    </source>
</evidence>
<name>A0A6J1SHE3_FRAOC</name>
<organism evidence="7 8">
    <name type="scientific">Frankliniella occidentalis</name>
    <name type="common">Western flower thrips</name>
    <name type="synonym">Euthrips occidentalis</name>
    <dbReference type="NCBI Taxonomy" id="133901"/>
    <lineage>
        <taxon>Eukaryota</taxon>
        <taxon>Metazoa</taxon>
        <taxon>Ecdysozoa</taxon>
        <taxon>Arthropoda</taxon>
        <taxon>Hexapoda</taxon>
        <taxon>Insecta</taxon>
        <taxon>Pterygota</taxon>
        <taxon>Neoptera</taxon>
        <taxon>Paraneoptera</taxon>
        <taxon>Thysanoptera</taxon>
        <taxon>Terebrantia</taxon>
        <taxon>Thripoidea</taxon>
        <taxon>Thripidae</taxon>
        <taxon>Frankliniella</taxon>
    </lineage>
</organism>
<dbReference type="PANTHER" id="PTHR14911:SF13">
    <property type="entry name" value="TRNA (GUANINE(6)-N2)-METHYLTRANSFERASE THUMP3"/>
    <property type="match status" value="1"/>
</dbReference>
<dbReference type="OrthoDB" id="47730at2759"/>
<dbReference type="GO" id="GO:0016423">
    <property type="term" value="F:tRNA (guanine) methyltransferase activity"/>
    <property type="evidence" value="ECO:0007669"/>
    <property type="project" value="TreeGrafter"/>
</dbReference>
<dbReference type="SUPFAM" id="SSF53335">
    <property type="entry name" value="S-adenosyl-L-methionine-dependent methyltransferases"/>
    <property type="match status" value="1"/>
</dbReference>
<feature type="compositionally biased region" description="Gly residues" evidence="5">
    <location>
        <begin position="677"/>
        <end position="715"/>
    </location>
</feature>
<dbReference type="GO" id="GO:0030488">
    <property type="term" value="P:tRNA methylation"/>
    <property type="evidence" value="ECO:0007669"/>
    <property type="project" value="TreeGrafter"/>
</dbReference>
<dbReference type="FunFam" id="3.40.50.150:FF:000073">
    <property type="entry name" value="THUMP domain containing 3"/>
    <property type="match status" value="1"/>
</dbReference>
<keyword evidence="7" id="KW-1185">Reference proteome</keyword>
<feature type="region of interest" description="Disordered" evidence="5">
    <location>
        <begin position="673"/>
        <end position="741"/>
    </location>
</feature>
<dbReference type="Pfam" id="PF01170">
    <property type="entry name" value="UPF0020"/>
    <property type="match status" value="1"/>
</dbReference>
<dbReference type="PANTHER" id="PTHR14911">
    <property type="entry name" value="THUMP DOMAIN-CONTAINING"/>
    <property type="match status" value="1"/>
</dbReference>
<dbReference type="GeneID" id="113207882"/>
<dbReference type="Gene3D" id="3.30.2130.30">
    <property type="match status" value="1"/>
</dbReference>
<dbReference type="SUPFAM" id="SSF143437">
    <property type="entry name" value="THUMP domain-like"/>
    <property type="match status" value="1"/>
</dbReference>
<gene>
    <name evidence="8" type="primary">LOC113207882</name>
</gene>
<evidence type="ECO:0000313" key="7">
    <source>
        <dbReference type="Proteomes" id="UP000504606"/>
    </source>
</evidence>
<feature type="region of interest" description="Disordered" evidence="5">
    <location>
        <begin position="216"/>
        <end position="313"/>
    </location>
</feature>
<evidence type="ECO:0000256" key="3">
    <source>
        <dbReference type="ARBA" id="ARBA00022694"/>
    </source>
</evidence>
<evidence type="ECO:0000313" key="8">
    <source>
        <dbReference type="RefSeq" id="XP_026280407.1"/>
    </source>
</evidence>
<proteinExistence type="predicted"/>
<dbReference type="CDD" id="cd11715">
    <property type="entry name" value="THUMP_AdoMetMT"/>
    <property type="match status" value="1"/>
</dbReference>
<dbReference type="Pfam" id="PF02926">
    <property type="entry name" value="THUMP"/>
    <property type="match status" value="1"/>
</dbReference>
<dbReference type="SMART" id="SM00981">
    <property type="entry name" value="THUMP"/>
    <property type="match status" value="1"/>
</dbReference>
<protein>
    <submittedName>
        <fullName evidence="8">tRNA (Guanine(6)-N2)-methyltransferase THUMP3</fullName>
    </submittedName>
</protein>
<dbReference type="Gene3D" id="3.40.50.150">
    <property type="entry name" value="Vaccinia Virus protein VP39"/>
    <property type="match status" value="1"/>
</dbReference>
<evidence type="ECO:0000256" key="4">
    <source>
        <dbReference type="PROSITE-ProRule" id="PRU00529"/>
    </source>
</evidence>
<dbReference type="AlphaFoldDB" id="A0A6J1SHE3"/>
<dbReference type="Proteomes" id="UP000504606">
    <property type="component" value="Unplaced"/>
</dbReference>